<proteinExistence type="predicted"/>
<evidence type="ECO:0000313" key="2">
    <source>
        <dbReference type="Proteomes" id="UP001152795"/>
    </source>
</evidence>
<name>A0A7D9LVK7_PARCT</name>
<feature type="non-terminal residue" evidence="1">
    <location>
        <position position="1"/>
    </location>
</feature>
<reference evidence="1" key="1">
    <citation type="submission" date="2020-04" db="EMBL/GenBank/DDBJ databases">
        <authorList>
            <person name="Alioto T."/>
            <person name="Alioto T."/>
            <person name="Gomez Garrido J."/>
        </authorList>
    </citation>
    <scope>NUCLEOTIDE SEQUENCE</scope>
    <source>
        <strain evidence="1">A484AB</strain>
    </source>
</reference>
<dbReference type="EMBL" id="CACRXK020025137">
    <property type="protein sequence ID" value="CAB4039263.1"/>
    <property type="molecule type" value="Genomic_DNA"/>
</dbReference>
<dbReference type="Proteomes" id="UP001152795">
    <property type="component" value="Unassembled WGS sequence"/>
</dbReference>
<sequence length="65" mass="7522">FGSVAKHFQGKPAYSSKIEKRTENLFSYLRLEQRFFVKKLANSKLTAESCLKPCCEDSRAITQKY</sequence>
<protein>
    <submittedName>
        <fullName evidence="1">Uncharacterized protein</fullName>
    </submittedName>
</protein>
<evidence type="ECO:0000313" key="1">
    <source>
        <dbReference type="EMBL" id="CAB4039263.1"/>
    </source>
</evidence>
<accession>A0A7D9LVK7</accession>
<organism evidence="1 2">
    <name type="scientific">Paramuricea clavata</name>
    <name type="common">Red gorgonian</name>
    <name type="synonym">Violescent sea-whip</name>
    <dbReference type="NCBI Taxonomy" id="317549"/>
    <lineage>
        <taxon>Eukaryota</taxon>
        <taxon>Metazoa</taxon>
        <taxon>Cnidaria</taxon>
        <taxon>Anthozoa</taxon>
        <taxon>Octocorallia</taxon>
        <taxon>Malacalcyonacea</taxon>
        <taxon>Plexauridae</taxon>
        <taxon>Paramuricea</taxon>
    </lineage>
</organism>
<dbReference type="AlphaFoldDB" id="A0A7D9LVK7"/>
<gene>
    <name evidence="1" type="ORF">PACLA_8A066598</name>
</gene>
<comment type="caution">
    <text evidence="1">The sequence shown here is derived from an EMBL/GenBank/DDBJ whole genome shotgun (WGS) entry which is preliminary data.</text>
</comment>
<keyword evidence="2" id="KW-1185">Reference proteome</keyword>